<reference evidence="7 8" key="1">
    <citation type="submission" date="2019-06" db="EMBL/GenBank/DDBJ databases">
        <title>Draft genomes of female and male turbot (Scophthalmus maximus).</title>
        <authorList>
            <person name="Xu H."/>
            <person name="Xu X.-W."/>
            <person name="Shao C."/>
            <person name="Chen S."/>
        </authorList>
    </citation>
    <scope>NUCLEOTIDE SEQUENCE [LARGE SCALE GENOMIC DNA]</scope>
    <source>
        <strain evidence="7">Ysfricsl-2016a</strain>
        <tissue evidence="7">Blood</tissue>
    </source>
</reference>
<feature type="transmembrane region" description="Helical" evidence="6">
    <location>
        <begin position="103"/>
        <end position="123"/>
    </location>
</feature>
<keyword evidence="5" id="KW-0807">Transducer</keyword>
<dbReference type="EMBL" id="VEVO01000008">
    <property type="protein sequence ID" value="KAF0039130.1"/>
    <property type="molecule type" value="Genomic_DNA"/>
</dbReference>
<proteinExistence type="predicted"/>
<dbReference type="Proteomes" id="UP000438429">
    <property type="component" value="Unassembled WGS sequence"/>
</dbReference>
<sequence length="258" mass="28272">MIISGGKTVQVTDNLAMSKVSGILSADIVLLHLALTQLSFFLVVPLLFINHFLWQSQSVFAMVAFMTSMVLSMKPLLLCMVCVERYMVVPNEYLRYKAHSNRWGCLSVAWCVFVLMASSSLGSTDTVCAVFLPALVVDTSCNLSVLRALRKPPPGDRKGAENRKTGGQVAVREVGRRANRDMNSMKRKAFITIVTIQAVLTLNYLPFIVCLPLDGVVPVRALTCQYLTVALATAAPALPAQTGPAAVHDIAWERLRRC</sequence>
<comment type="subcellular location">
    <subcellularLocation>
        <location evidence="1">Membrane</location>
        <topology evidence="1">Multi-pass membrane protein</topology>
    </subcellularLocation>
</comment>
<keyword evidence="2" id="KW-0297">G-protein coupled receptor</keyword>
<comment type="caution">
    <text evidence="7">The sequence shown here is derived from an EMBL/GenBank/DDBJ whole genome shotgun (WGS) entry which is preliminary data.</text>
</comment>
<accession>A0A6A4T566</accession>
<dbReference type="PANTHER" id="PTHR24232:SF85">
    <property type="entry name" value="G-PROTEIN COUPLED RECEPTOR 4"/>
    <property type="match status" value="1"/>
</dbReference>
<dbReference type="PANTHER" id="PTHR24232">
    <property type="entry name" value="G-PROTEIN COUPLED RECEPTOR"/>
    <property type="match status" value="1"/>
</dbReference>
<evidence type="ECO:0000256" key="5">
    <source>
        <dbReference type="ARBA" id="ARBA00023224"/>
    </source>
</evidence>
<protein>
    <recommendedName>
        <fullName evidence="9">G-protein coupled receptors family 1 profile domain-containing protein</fullName>
    </recommendedName>
</protein>
<gene>
    <name evidence="7" type="ORF">F2P81_009614</name>
</gene>
<evidence type="ECO:0000256" key="3">
    <source>
        <dbReference type="ARBA" id="ARBA00023170"/>
    </source>
</evidence>
<name>A0A6A4T566_SCOMX</name>
<evidence type="ECO:0000256" key="4">
    <source>
        <dbReference type="ARBA" id="ARBA00023180"/>
    </source>
</evidence>
<evidence type="ECO:0000256" key="2">
    <source>
        <dbReference type="ARBA" id="ARBA00023040"/>
    </source>
</evidence>
<dbReference type="SUPFAM" id="SSF81321">
    <property type="entry name" value="Family A G protein-coupled receptor-like"/>
    <property type="match status" value="1"/>
</dbReference>
<dbReference type="GO" id="GO:0004930">
    <property type="term" value="F:G protein-coupled receptor activity"/>
    <property type="evidence" value="ECO:0007669"/>
    <property type="project" value="UniProtKB-KW"/>
</dbReference>
<feature type="transmembrane region" description="Helical" evidence="6">
    <location>
        <begin position="129"/>
        <end position="149"/>
    </location>
</feature>
<feature type="transmembrane region" description="Helical" evidence="6">
    <location>
        <begin position="189"/>
        <end position="209"/>
    </location>
</feature>
<keyword evidence="6" id="KW-1133">Transmembrane helix</keyword>
<keyword evidence="6" id="KW-0812">Transmembrane</keyword>
<evidence type="ECO:0000313" key="7">
    <source>
        <dbReference type="EMBL" id="KAF0039130.1"/>
    </source>
</evidence>
<dbReference type="Gene3D" id="1.20.1070.10">
    <property type="entry name" value="Rhodopsin 7-helix transmembrane proteins"/>
    <property type="match status" value="1"/>
</dbReference>
<feature type="transmembrane region" description="Helical" evidence="6">
    <location>
        <begin position="59"/>
        <end position="83"/>
    </location>
</feature>
<keyword evidence="3" id="KW-0675">Receptor</keyword>
<dbReference type="GO" id="GO:0005886">
    <property type="term" value="C:plasma membrane"/>
    <property type="evidence" value="ECO:0007669"/>
    <property type="project" value="TreeGrafter"/>
</dbReference>
<evidence type="ECO:0008006" key="9">
    <source>
        <dbReference type="Google" id="ProtNLM"/>
    </source>
</evidence>
<keyword evidence="4" id="KW-0325">Glycoprotein</keyword>
<organism evidence="7 8">
    <name type="scientific">Scophthalmus maximus</name>
    <name type="common">Turbot</name>
    <name type="synonym">Psetta maxima</name>
    <dbReference type="NCBI Taxonomy" id="52904"/>
    <lineage>
        <taxon>Eukaryota</taxon>
        <taxon>Metazoa</taxon>
        <taxon>Chordata</taxon>
        <taxon>Craniata</taxon>
        <taxon>Vertebrata</taxon>
        <taxon>Euteleostomi</taxon>
        <taxon>Actinopterygii</taxon>
        <taxon>Neopterygii</taxon>
        <taxon>Teleostei</taxon>
        <taxon>Neoteleostei</taxon>
        <taxon>Acanthomorphata</taxon>
        <taxon>Carangaria</taxon>
        <taxon>Pleuronectiformes</taxon>
        <taxon>Pleuronectoidei</taxon>
        <taxon>Scophthalmidae</taxon>
        <taxon>Scophthalmus</taxon>
    </lineage>
</organism>
<feature type="transmembrane region" description="Helical" evidence="6">
    <location>
        <begin position="28"/>
        <end position="53"/>
    </location>
</feature>
<evidence type="ECO:0000256" key="1">
    <source>
        <dbReference type="ARBA" id="ARBA00004141"/>
    </source>
</evidence>
<dbReference type="GO" id="GO:0007200">
    <property type="term" value="P:phospholipase C-activating G protein-coupled receptor signaling pathway"/>
    <property type="evidence" value="ECO:0007669"/>
    <property type="project" value="TreeGrafter"/>
</dbReference>
<dbReference type="AlphaFoldDB" id="A0A6A4T566"/>
<keyword evidence="6" id="KW-0472">Membrane</keyword>
<dbReference type="GO" id="GO:0035025">
    <property type="term" value="P:positive regulation of Rho protein signal transduction"/>
    <property type="evidence" value="ECO:0007669"/>
    <property type="project" value="TreeGrafter"/>
</dbReference>
<evidence type="ECO:0000256" key="6">
    <source>
        <dbReference type="SAM" id="Phobius"/>
    </source>
</evidence>
<evidence type="ECO:0000313" key="8">
    <source>
        <dbReference type="Proteomes" id="UP000438429"/>
    </source>
</evidence>